<comment type="caution">
    <text evidence="1">The sequence shown here is derived from an EMBL/GenBank/DDBJ whole genome shotgun (WGS) entry which is preliminary data.</text>
</comment>
<evidence type="ECO:0000313" key="1">
    <source>
        <dbReference type="EMBL" id="KAJ1947294.1"/>
    </source>
</evidence>
<evidence type="ECO:0000313" key="2">
    <source>
        <dbReference type="Proteomes" id="UP001150603"/>
    </source>
</evidence>
<proteinExistence type="predicted"/>
<keyword evidence="2" id="KW-1185">Reference proteome</keyword>
<accession>A0ACC1JD23</accession>
<protein>
    <submittedName>
        <fullName evidence="1">Uncharacterized protein</fullName>
    </submittedName>
</protein>
<dbReference type="Proteomes" id="UP001150603">
    <property type="component" value="Unassembled WGS sequence"/>
</dbReference>
<organism evidence="1 2">
    <name type="scientific">Linderina macrospora</name>
    <dbReference type="NCBI Taxonomy" id="4868"/>
    <lineage>
        <taxon>Eukaryota</taxon>
        <taxon>Fungi</taxon>
        <taxon>Fungi incertae sedis</taxon>
        <taxon>Zoopagomycota</taxon>
        <taxon>Kickxellomycotina</taxon>
        <taxon>Kickxellomycetes</taxon>
        <taxon>Kickxellales</taxon>
        <taxon>Kickxellaceae</taxon>
        <taxon>Linderina</taxon>
    </lineage>
</organism>
<gene>
    <name evidence="1" type="ORF">FBU59_001892</name>
</gene>
<sequence>MSKASARSLADLVFPDTYIEDIREKMATVVLQRTVDAINQGDYKVLDELMTPFLAKTYKHAIANMKAQGYTLEIDVADVRFPEIEDMTVFLGQPEAFDLAIPHGLRRQKYNYKFSGPIRIAVERTVTMDGTPIPNARPVPSTLREWIQMKYLFRLTADVSVKLSQRGNVVDSDQGTMVIPMALSTPFYEGTNNMKGAIEGDESAGEPFRWRVSDLLNLVEVNERQQIAKAQQQARIED</sequence>
<reference evidence="1" key="1">
    <citation type="submission" date="2022-07" db="EMBL/GenBank/DDBJ databases">
        <title>Phylogenomic reconstructions and comparative analyses of Kickxellomycotina fungi.</title>
        <authorList>
            <person name="Reynolds N.K."/>
            <person name="Stajich J.E."/>
            <person name="Barry K."/>
            <person name="Grigoriev I.V."/>
            <person name="Crous P."/>
            <person name="Smith M.E."/>
        </authorList>
    </citation>
    <scope>NUCLEOTIDE SEQUENCE</scope>
    <source>
        <strain evidence="1">NRRL 5244</strain>
    </source>
</reference>
<dbReference type="EMBL" id="JANBPW010000946">
    <property type="protein sequence ID" value="KAJ1947294.1"/>
    <property type="molecule type" value="Genomic_DNA"/>
</dbReference>
<name>A0ACC1JD23_9FUNG</name>